<comment type="similarity">
    <text evidence="2">Belongs to the tRNA methyltransferase O family.</text>
</comment>
<dbReference type="InterPro" id="IPR036414">
    <property type="entry name" value="YaeB_N_sf"/>
</dbReference>
<dbReference type="AlphaFoldDB" id="A0A645DHY0"/>
<dbReference type="PROSITE" id="PS51668">
    <property type="entry name" value="TSAA_2"/>
    <property type="match status" value="1"/>
</dbReference>
<dbReference type="PANTHER" id="PTHR12818">
    <property type="entry name" value="TRNA (ADENINE(37)-N6)-METHYLTRANSFERASE"/>
    <property type="match status" value="1"/>
</dbReference>
<dbReference type="PANTHER" id="PTHR12818:SF0">
    <property type="entry name" value="TRNA (ADENINE(37)-N6)-METHYLTRANSFERASE"/>
    <property type="match status" value="1"/>
</dbReference>
<gene>
    <name evidence="4" type="ORF">SDC9_135303</name>
</gene>
<dbReference type="EMBL" id="VSSQ01035867">
    <property type="protein sequence ID" value="MPM88202.1"/>
    <property type="molecule type" value="Genomic_DNA"/>
</dbReference>
<name>A0A645DHY0_9ZZZZ</name>
<dbReference type="Gene3D" id="2.40.30.70">
    <property type="entry name" value="YaeB-like"/>
    <property type="match status" value="1"/>
</dbReference>
<proteinExistence type="inferred from homology"/>
<evidence type="ECO:0000313" key="4">
    <source>
        <dbReference type="EMBL" id="MPM88202.1"/>
    </source>
</evidence>
<evidence type="ECO:0000259" key="3">
    <source>
        <dbReference type="PROSITE" id="PS51668"/>
    </source>
</evidence>
<evidence type="ECO:0000256" key="2">
    <source>
        <dbReference type="ARBA" id="ARBA00033753"/>
    </source>
</evidence>
<reference evidence="4" key="1">
    <citation type="submission" date="2019-08" db="EMBL/GenBank/DDBJ databases">
        <authorList>
            <person name="Kucharzyk K."/>
            <person name="Murdoch R.W."/>
            <person name="Higgins S."/>
            <person name="Loffler F."/>
        </authorList>
    </citation>
    <scope>NUCLEOTIDE SEQUENCE</scope>
</reference>
<comment type="caution">
    <text evidence="4">The sequence shown here is derived from an EMBL/GenBank/DDBJ whole genome shotgun (WGS) entry which is preliminary data.</text>
</comment>
<feature type="domain" description="TsaA-like" evidence="3">
    <location>
        <begin position="7"/>
        <end position="129"/>
    </location>
</feature>
<dbReference type="InterPro" id="IPR023370">
    <property type="entry name" value="TrmO-like_N"/>
</dbReference>
<evidence type="ECO:0000256" key="1">
    <source>
        <dbReference type="ARBA" id="ARBA00022691"/>
    </source>
</evidence>
<accession>A0A645DHY0</accession>
<organism evidence="4">
    <name type="scientific">bioreactor metagenome</name>
    <dbReference type="NCBI Taxonomy" id="1076179"/>
    <lineage>
        <taxon>unclassified sequences</taxon>
        <taxon>metagenomes</taxon>
        <taxon>ecological metagenomes</taxon>
    </lineage>
</organism>
<keyword evidence="1" id="KW-0949">S-adenosyl-L-methionine</keyword>
<dbReference type="SUPFAM" id="SSF118196">
    <property type="entry name" value="YaeB-like"/>
    <property type="match status" value="1"/>
</dbReference>
<protein>
    <recommendedName>
        <fullName evidence="3">TsaA-like domain-containing protein</fullName>
    </recommendedName>
</protein>
<sequence>MTKQLLLTPIGQIFHDQKSTYLQLEPSYFDAMSGLAGFSHLQIIWWFDQAPSGNHPWIEEQPYRQGPKQLGTFATRSMVRPNPLALSCSGITHLDQASGRIYLDYLDAADQTPVLDLKPYTPSLDRVENPKVPAWCANWPKNVETSGSFDWGTVFGF</sequence>
<dbReference type="InterPro" id="IPR040372">
    <property type="entry name" value="YaeB-like"/>
</dbReference>
<dbReference type="Pfam" id="PF01980">
    <property type="entry name" value="TrmO_N"/>
    <property type="match status" value="1"/>
</dbReference>
<dbReference type="InterPro" id="IPR036413">
    <property type="entry name" value="YaeB-like_sf"/>
</dbReference>